<feature type="compositionally biased region" description="Polar residues" evidence="1">
    <location>
        <begin position="1"/>
        <end position="12"/>
    </location>
</feature>
<organism evidence="2 3">
    <name type="scientific">Purpureocillium lilacinum</name>
    <name type="common">Paecilomyces lilacinus</name>
    <dbReference type="NCBI Taxonomy" id="33203"/>
    <lineage>
        <taxon>Eukaryota</taxon>
        <taxon>Fungi</taxon>
        <taxon>Dikarya</taxon>
        <taxon>Ascomycota</taxon>
        <taxon>Pezizomycotina</taxon>
        <taxon>Sordariomycetes</taxon>
        <taxon>Hypocreomycetidae</taxon>
        <taxon>Hypocreales</taxon>
        <taxon>Ophiocordycipitaceae</taxon>
        <taxon>Purpureocillium</taxon>
    </lineage>
</organism>
<dbReference type="Proteomes" id="UP000078240">
    <property type="component" value="Unassembled WGS sequence"/>
</dbReference>
<feature type="region of interest" description="Disordered" evidence="1">
    <location>
        <begin position="1"/>
        <end position="20"/>
    </location>
</feature>
<dbReference type="EMBL" id="LSBH01000134">
    <property type="protein sequence ID" value="OAQ57261.1"/>
    <property type="molecule type" value="Genomic_DNA"/>
</dbReference>
<reference evidence="2 3" key="1">
    <citation type="submission" date="2016-01" db="EMBL/GenBank/DDBJ databases">
        <title>Biosynthesis of antibiotic leucinostatins and their inhibition on Phytophthora in bio-control Purpureocillium lilacinum.</title>
        <authorList>
            <person name="Wang G."/>
            <person name="Liu Z."/>
            <person name="Lin R."/>
            <person name="Li E."/>
            <person name="Mao Z."/>
            <person name="Ling J."/>
            <person name="Yin W."/>
            <person name="Xie B."/>
        </authorList>
    </citation>
    <scope>NUCLEOTIDE SEQUENCE [LARGE SCALE GENOMIC DNA]</scope>
    <source>
        <strain evidence="2">PLBJ-1</strain>
    </source>
</reference>
<proteinExistence type="predicted"/>
<evidence type="ECO:0000313" key="2">
    <source>
        <dbReference type="EMBL" id="OAQ57261.1"/>
    </source>
</evidence>
<gene>
    <name evidence="2" type="ORF">VFPBJ_11774</name>
</gene>
<sequence length="98" mass="10739">MSAETTDTNTVAAEQPPVPSVDMPEGCRCGFKWRVEGDSEGFLWNYQTVCPVAPKDHTAVWRPFFRHIIDSGSGGGQAPGGAQIIINDGRWRHAPNTR</sequence>
<evidence type="ECO:0000256" key="1">
    <source>
        <dbReference type="SAM" id="MobiDB-lite"/>
    </source>
</evidence>
<dbReference type="AlphaFoldDB" id="A0A179EVP0"/>
<protein>
    <submittedName>
        <fullName evidence="2">Uncharacterized protein</fullName>
    </submittedName>
</protein>
<name>A0A179EVP0_PURLI</name>
<evidence type="ECO:0000313" key="3">
    <source>
        <dbReference type="Proteomes" id="UP000078240"/>
    </source>
</evidence>
<accession>A0A179EVP0</accession>
<comment type="caution">
    <text evidence="2">The sequence shown here is derived from an EMBL/GenBank/DDBJ whole genome shotgun (WGS) entry which is preliminary data.</text>
</comment>
<feature type="region of interest" description="Disordered" evidence="1">
    <location>
        <begin position="72"/>
        <end position="98"/>
    </location>
</feature>